<dbReference type="InterPro" id="IPR050430">
    <property type="entry name" value="Peptidase_S1"/>
</dbReference>
<dbReference type="PRINTS" id="PR00722">
    <property type="entry name" value="CHYMOTRYPSIN"/>
</dbReference>
<dbReference type="SUPFAM" id="SSF50494">
    <property type="entry name" value="Trypsin-like serine proteases"/>
    <property type="match status" value="1"/>
</dbReference>
<organism evidence="12 13">
    <name type="scientific">Cotesia congregata</name>
    <name type="common">Parasitoid wasp</name>
    <name type="synonym">Apanteles congregatus</name>
    <dbReference type="NCBI Taxonomy" id="51543"/>
    <lineage>
        <taxon>Eukaryota</taxon>
        <taxon>Metazoa</taxon>
        <taxon>Ecdysozoa</taxon>
        <taxon>Arthropoda</taxon>
        <taxon>Hexapoda</taxon>
        <taxon>Insecta</taxon>
        <taxon>Pterygota</taxon>
        <taxon>Neoptera</taxon>
        <taxon>Endopterygota</taxon>
        <taxon>Hymenoptera</taxon>
        <taxon>Apocrita</taxon>
        <taxon>Ichneumonoidea</taxon>
        <taxon>Braconidae</taxon>
        <taxon>Microgastrinae</taxon>
        <taxon>Cotesia</taxon>
    </lineage>
</organism>
<dbReference type="EMBL" id="CAJNRD030001121">
    <property type="protein sequence ID" value="CAG5096131.1"/>
    <property type="molecule type" value="Genomic_DNA"/>
</dbReference>
<dbReference type="Gene3D" id="2.40.10.10">
    <property type="entry name" value="Trypsin-like serine proteases"/>
    <property type="match status" value="1"/>
</dbReference>
<evidence type="ECO:0000256" key="1">
    <source>
        <dbReference type="ARBA" id="ARBA00022670"/>
    </source>
</evidence>
<evidence type="ECO:0000256" key="4">
    <source>
        <dbReference type="ARBA" id="ARBA00022825"/>
    </source>
</evidence>
<keyword evidence="10" id="KW-0732">Signal</keyword>
<evidence type="ECO:0000259" key="11">
    <source>
        <dbReference type="PROSITE" id="PS50240"/>
    </source>
</evidence>
<dbReference type="PANTHER" id="PTHR24276">
    <property type="entry name" value="POLYSERASE-RELATED"/>
    <property type="match status" value="1"/>
</dbReference>
<dbReference type="OrthoDB" id="10059102at2759"/>
<name>A0A8J2HHV7_COTCN</name>
<keyword evidence="2" id="KW-0222">Digestion</keyword>
<keyword evidence="3" id="KW-0378">Hydrolase</keyword>
<evidence type="ECO:0000313" key="12">
    <source>
        <dbReference type="EMBL" id="CAG5096131.1"/>
    </source>
</evidence>
<evidence type="ECO:0000313" key="13">
    <source>
        <dbReference type="Proteomes" id="UP000786811"/>
    </source>
</evidence>
<evidence type="ECO:0000256" key="2">
    <source>
        <dbReference type="ARBA" id="ARBA00022757"/>
    </source>
</evidence>
<dbReference type="InterPro" id="IPR001254">
    <property type="entry name" value="Trypsin_dom"/>
</dbReference>
<evidence type="ECO:0000256" key="9">
    <source>
        <dbReference type="ARBA" id="ARBA00038868"/>
    </source>
</evidence>
<dbReference type="GO" id="GO:0007586">
    <property type="term" value="P:digestion"/>
    <property type="evidence" value="ECO:0007669"/>
    <property type="project" value="UniProtKB-KW"/>
</dbReference>
<dbReference type="CDD" id="cd00190">
    <property type="entry name" value="Tryp_SPc"/>
    <property type="match status" value="1"/>
</dbReference>
<protein>
    <recommendedName>
        <fullName evidence="9">trypsin</fullName>
        <ecNumber evidence="9">3.4.21.4</ecNumber>
    </recommendedName>
</protein>
<keyword evidence="4" id="KW-0720">Serine protease</keyword>
<evidence type="ECO:0000256" key="3">
    <source>
        <dbReference type="ARBA" id="ARBA00022801"/>
    </source>
</evidence>
<keyword evidence="6" id="KW-1015">Disulfide bond</keyword>
<dbReference type="AlphaFoldDB" id="A0A8J2HHV7"/>
<evidence type="ECO:0000256" key="6">
    <source>
        <dbReference type="ARBA" id="ARBA00023157"/>
    </source>
</evidence>
<feature type="domain" description="Peptidase S1" evidence="11">
    <location>
        <begin position="31"/>
        <end position="256"/>
    </location>
</feature>
<keyword evidence="5" id="KW-0865">Zymogen</keyword>
<dbReference type="GO" id="GO:0006508">
    <property type="term" value="P:proteolysis"/>
    <property type="evidence" value="ECO:0007669"/>
    <property type="project" value="UniProtKB-KW"/>
</dbReference>
<dbReference type="InterPro" id="IPR043504">
    <property type="entry name" value="Peptidase_S1_PA_chymotrypsin"/>
</dbReference>
<keyword evidence="1" id="KW-0645">Protease</keyword>
<proteinExistence type="inferred from homology"/>
<dbReference type="PANTHER" id="PTHR24276:SF97">
    <property type="entry name" value="GH13245P2-RELATED"/>
    <property type="match status" value="1"/>
</dbReference>
<evidence type="ECO:0000256" key="7">
    <source>
        <dbReference type="ARBA" id="ARBA00024195"/>
    </source>
</evidence>
<dbReference type="PROSITE" id="PS50240">
    <property type="entry name" value="TRYPSIN_DOM"/>
    <property type="match status" value="1"/>
</dbReference>
<feature type="chain" id="PRO_5035185277" description="trypsin" evidence="10">
    <location>
        <begin position="17"/>
        <end position="260"/>
    </location>
</feature>
<dbReference type="EC" id="3.4.21.4" evidence="9"/>
<dbReference type="Pfam" id="PF00089">
    <property type="entry name" value="Trypsin"/>
    <property type="match status" value="1"/>
</dbReference>
<keyword evidence="13" id="KW-1185">Reference proteome</keyword>
<comment type="caution">
    <text evidence="12">The sequence shown here is derived from an EMBL/GenBank/DDBJ whole genome shotgun (WGS) entry which is preliminary data.</text>
</comment>
<dbReference type="InterPro" id="IPR001314">
    <property type="entry name" value="Peptidase_S1A"/>
</dbReference>
<comment type="similarity">
    <text evidence="7">Belongs to the peptidase S1 family. CLIP subfamily.</text>
</comment>
<reference evidence="12" key="1">
    <citation type="submission" date="2021-04" db="EMBL/GenBank/DDBJ databases">
        <authorList>
            <person name="Chebbi M.A.C M."/>
        </authorList>
    </citation>
    <scope>NUCLEOTIDE SEQUENCE</scope>
</reference>
<dbReference type="FunFam" id="2.40.10.10:FF:000002">
    <property type="entry name" value="Transmembrane protease serine"/>
    <property type="match status" value="1"/>
</dbReference>
<dbReference type="SMART" id="SM00020">
    <property type="entry name" value="Tryp_SPc"/>
    <property type="match status" value="1"/>
</dbReference>
<dbReference type="InterPro" id="IPR009003">
    <property type="entry name" value="Peptidase_S1_PA"/>
</dbReference>
<gene>
    <name evidence="12" type="ORF">HICCMSTLAB_LOCUS8056</name>
</gene>
<comment type="catalytic activity">
    <reaction evidence="8">
        <text>Preferential cleavage: Arg-|-Xaa, Lys-|-Xaa.</text>
        <dbReference type="EC" id="3.4.21.4"/>
    </reaction>
</comment>
<accession>A0A8J2HHV7</accession>
<evidence type="ECO:0000256" key="5">
    <source>
        <dbReference type="ARBA" id="ARBA00023145"/>
    </source>
</evidence>
<dbReference type="Proteomes" id="UP000786811">
    <property type="component" value="Unassembled WGS sequence"/>
</dbReference>
<dbReference type="GO" id="GO:0004252">
    <property type="term" value="F:serine-type endopeptidase activity"/>
    <property type="evidence" value="ECO:0007669"/>
    <property type="project" value="UniProtKB-EC"/>
</dbReference>
<evidence type="ECO:0000256" key="8">
    <source>
        <dbReference type="ARBA" id="ARBA00036320"/>
    </source>
</evidence>
<evidence type="ECO:0000256" key="10">
    <source>
        <dbReference type="SAM" id="SignalP"/>
    </source>
</evidence>
<sequence>MLKFLILLTISASAIADPLRNNIPVKNNTRIYGGQKTSIEFVPYQVSLVNNFGQLFCGGAIISNKWVLTAAICGVTDEHTIRAGSTFNNKGGSLHTVINVINHKDFRIIEHGIPLNDIALIKVFEPFHFDKTRQPVQLLNANEQIKPGSVGLVAGWSETENGDYPNYLLSVAVLTIPKSQCDDSYNTIGGLPQGQICAGNPDGQFDACTGDAGSPLVINDRLVGIVSWGYGCGLPNYPGVYTDISAYRFWVYQKLQENSK</sequence>
<feature type="signal peptide" evidence="10">
    <location>
        <begin position="1"/>
        <end position="16"/>
    </location>
</feature>